<proteinExistence type="predicted"/>
<evidence type="ECO:0008006" key="5">
    <source>
        <dbReference type="Google" id="ProtNLM"/>
    </source>
</evidence>
<feature type="chain" id="PRO_5045942495" description="Secreted protein" evidence="2">
    <location>
        <begin position="21"/>
        <end position="381"/>
    </location>
</feature>
<evidence type="ECO:0000313" key="4">
    <source>
        <dbReference type="Proteomes" id="UP001500888"/>
    </source>
</evidence>
<organism evidence="3 4">
    <name type="scientific">Sphaerisporangium flaviroseum</name>
    <dbReference type="NCBI Taxonomy" id="509199"/>
    <lineage>
        <taxon>Bacteria</taxon>
        <taxon>Bacillati</taxon>
        <taxon>Actinomycetota</taxon>
        <taxon>Actinomycetes</taxon>
        <taxon>Streptosporangiales</taxon>
        <taxon>Streptosporangiaceae</taxon>
        <taxon>Sphaerisporangium</taxon>
    </lineage>
</organism>
<dbReference type="RefSeq" id="WP_344947297.1">
    <property type="nucleotide sequence ID" value="NZ_BAAAZR010000028.1"/>
</dbReference>
<evidence type="ECO:0000256" key="1">
    <source>
        <dbReference type="SAM" id="MobiDB-lite"/>
    </source>
</evidence>
<evidence type="ECO:0000256" key="2">
    <source>
        <dbReference type="SAM" id="SignalP"/>
    </source>
</evidence>
<accession>A0ABP7IZB9</accession>
<dbReference type="Proteomes" id="UP001500888">
    <property type="component" value="Unassembled WGS sequence"/>
</dbReference>
<gene>
    <name evidence="3" type="ORF">GCM10022226_58810</name>
</gene>
<reference evidence="4" key="1">
    <citation type="journal article" date="2019" name="Int. J. Syst. Evol. Microbiol.">
        <title>The Global Catalogue of Microorganisms (GCM) 10K type strain sequencing project: providing services to taxonomists for standard genome sequencing and annotation.</title>
        <authorList>
            <consortium name="The Broad Institute Genomics Platform"/>
            <consortium name="The Broad Institute Genome Sequencing Center for Infectious Disease"/>
            <person name="Wu L."/>
            <person name="Ma J."/>
        </authorList>
    </citation>
    <scope>NUCLEOTIDE SEQUENCE [LARGE SCALE GENOMIC DNA]</scope>
    <source>
        <strain evidence="4">JCM 16908</strain>
    </source>
</reference>
<comment type="caution">
    <text evidence="3">The sequence shown here is derived from an EMBL/GenBank/DDBJ whole genome shotgun (WGS) entry which is preliminary data.</text>
</comment>
<name>A0ABP7IZB9_9ACTN</name>
<feature type="signal peptide" evidence="2">
    <location>
        <begin position="1"/>
        <end position="20"/>
    </location>
</feature>
<sequence>MRTARWALTALLLASVCATAADTAPDAAGRTTGHAVESSSRWTLKYAIQGQDKDFPLRMVPAAGGRTSLFVKEGRGPGWSMLRWDGTSWKRAVLPAQFGKAWWIEVGGSPSGETIWASANVSHGEDDVIEHLWRFSDGRWTHRLSRNATWTGVIDIAVDTWGDAWFVTAMDPDGAPSDVLRWSGSAWREQQHPARFDLTAVAAAGPDDVWILGRGPGSPMQHWNGASWQDVAYPCAVTSPRPPCRGRSYLDHLSLAVRADGHAWAVGPPWADGGSPVVLHWDRSRWQQVSLNVVRTALTAPRTDPVGGLWIAANPASGAPYVLNLRDGRWTRSTLREGGPADRIVDVAPVPGTKRLWVHTERRTPTGSRRGEATSRVYELS</sequence>
<keyword evidence="4" id="KW-1185">Reference proteome</keyword>
<keyword evidence="2" id="KW-0732">Signal</keyword>
<dbReference type="EMBL" id="BAAAZR010000028">
    <property type="protein sequence ID" value="GAA3830207.1"/>
    <property type="molecule type" value="Genomic_DNA"/>
</dbReference>
<evidence type="ECO:0000313" key="3">
    <source>
        <dbReference type="EMBL" id="GAA3830207.1"/>
    </source>
</evidence>
<feature type="region of interest" description="Disordered" evidence="1">
    <location>
        <begin position="358"/>
        <end position="381"/>
    </location>
</feature>
<feature type="compositionally biased region" description="Basic and acidic residues" evidence="1">
    <location>
        <begin position="358"/>
        <end position="373"/>
    </location>
</feature>
<protein>
    <recommendedName>
        <fullName evidence="5">Secreted protein</fullName>
    </recommendedName>
</protein>